<sequence length="981" mass="105231">MVTTATLSVEVNARGARTASNDLSLLARQSSKAEQAVDAVSSRLDRMTKLLALGGLASFAKHIINMADTMQSLNSQVKQVTSGIAEYTHAQRALFEISQNTHASLEATTQTFVSTKRALADLGVTTNQTLKFTETLNKAMAVGGVNAESQKSALLQLSQALGSGVLQGDEFRSIAENAPIILDVVAEYMGKTRAEVKKLASDGKITSKVLFEAISGASGKISAKFDEMPMTFGQAMQQMENAWLKFVDGLNSSGVMSALAQSVSFLAQHFDVLAKSIGYTIVAYLSWGATSKLANMTQGINALGLLKTGFVGLTTAIRGATVAVLSNPLGALTVVITAAAFAFDAFLSDMTFGASEIGTTWGDVATGVWQDFTSLMSNAAKAVISYWDDATKQTSGFWESALSAVISAAHLIVEAWQQSTNAIIGLFVAGYNAISIIWGDLPNAFSAIGKSAINSLISIIERGLNYLAQGLSSFLSLFNSASNAVGLGDLFDTSAMQVKFPKLELTEAQNQIKSDLSQAMSDSFSRDYVGETIRGVTGYLQSAGDRVRKEKQENGDYQEGEWAGLKNTPSLDKNGKGNKKAKKEKSSEDYRNEWDKYYDDLVNANATAWEKIQYAQDVAMRELEKHLSHGVVTQEEAEKARTLIGQQYAKQRSELVGQYAPEIAYQNKLKEQLQDIQQLEKGGALTTEQAARARQNLGAKYSPLIAAMEGYRQKLAEIEALEKAHILTTEQANIARTDAEYEKWKGTADKADPMNGIRQGWEEWAKTAGNTMEQVANITTQALDGMADQLTNFVMTGKADFRSFTVSILSDISKMIIKMMILNAVKAAFGGFSGGGLVGSTEVNGNATYGMGTWATGGYTGNGSKYEPAGIVHKGEYVITKEATARLGRGFLDQLNYGGSTGYATGGLVGGSSTVPTLPNNAQASQNNTITITVNVDHNGNTHSQTEGQTSEKEAKQLGKTIEAKVLEVLVKQKRNGNLLA</sequence>
<evidence type="ECO:0000256" key="1">
    <source>
        <dbReference type="SAM" id="MobiDB-lite"/>
    </source>
</evidence>
<dbReference type="OrthoDB" id="79849at2"/>
<reference evidence="4 5" key="1">
    <citation type="submission" date="2012-04" db="EMBL/GenBank/DDBJ databases">
        <authorList>
            <person name="Harkins D.M."/>
            <person name="Madupu R."/>
            <person name="Durkin A.S."/>
            <person name="Torralba M."/>
            <person name="Methe B."/>
            <person name="Sutton G.G."/>
            <person name="Nelson K.E."/>
        </authorList>
    </citation>
    <scope>NUCLEOTIDE SEQUENCE [LARGE SCALE GENOMIC DNA]</scope>
    <source>
        <strain evidence="4 5">HK411</strain>
    </source>
</reference>
<dbReference type="eggNOG" id="COG5185">
    <property type="taxonomic scope" value="Bacteria"/>
</dbReference>
<organism evidence="4 5">
    <name type="scientific">Haemophilus paraphrohaemolyticus HK411</name>
    <dbReference type="NCBI Taxonomy" id="1095743"/>
    <lineage>
        <taxon>Bacteria</taxon>
        <taxon>Pseudomonadati</taxon>
        <taxon>Pseudomonadota</taxon>
        <taxon>Gammaproteobacteria</taxon>
        <taxon>Pasteurellales</taxon>
        <taxon>Pasteurellaceae</taxon>
        <taxon>Haemophilus</taxon>
    </lineage>
</organism>
<dbReference type="Pfam" id="PF20155">
    <property type="entry name" value="TMP_3"/>
    <property type="match status" value="1"/>
</dbReference>
<dbReference type="Pfam" id="PF09718">
    <property type="entry name" value="Tape_meas_lam_C"/>
    <property type="match status" value="1"/>
</dbReference>
<feature type="domain" description="Bacteriophage tail tape measure C-terminal" evidence="2">
    <location>
        <begin position="754"/>
        <end position="825"/>
    </location>
</feature>
<dbReference type="NCBIfam" id="TIGR02675">
    <property type="entry name" value="tape_meas_nterm"/>
    <property type="match status" value="1"/>
</dbReference>
<dbReference type="InterPro" id="IPR053058">
    <property type="entry name" value="Mulikevirus_tape_measure"/>
</dbReference>
<dbReference type="PATRIC" id="fig|1095743.3.peg.1653"/>
<dbReference type="Proteomes" id="UP000003345">
    <property type="component" value="Unassembled WGS sequence"/>
</dbReference>
<evidence type="ECO:0000313" key="4">
    <source>
        <dbReference type="EMBL" id="EIG24155.1"/>
    </source>
</evidence>
<evidence type="ECO:0000313" key="5">
    <source>
        <dbReference type="Proteomes" id="UP000003345"/>
    </source>
</evidence>
<name>I2NE94_9PAST</name>
<dbReference type="PANTHER" id="PTHR38812">
    <property type="entry name" value="MU-LIKE PROPHAGE FLUMU PROTEIN GP42"/>
    <property type="match status" value="1"/>
</dbReference>
<accession>I2NE94</accession>
<evidence type="ECO:0000259" key="2">
    <source>
        <dbReference type="Pfam" id="PF09718"/>
    </source>
</evidence>
<dbReference type="InterPro" id="IPR006431">
    <property type="entry name" value="Phage_tape_meas_C"/>
</dbReference>
<evidence type="ECO:0000259" key="3">
    <source>
        <dbReference type="Pfam" id="PF20155"/>
    </source>
</evidence>
<gene>
    <name evidence="4" type="ORF">HMPREF1054_2026</name>
</gene>
<comment type="caution">
    <text evidence="4">The sequence shown here is derived from an EMBL/GenBank/DDBJ whole genome shotgun (WGS) entry which is preliminary data.</text>
</comment>
<feature type="region of interest" description="Disordered" evidence="1">
    <location>
        <begin position="544"/>
        <end position="589"/>
    </location>
</feature>
<protein>
    <submittedName>
        <fullName evidence="4">Putative phage tail tape measure protein, lambda family</fullName>
    </submittedName>
</protein>
<dbReference type="InterPro" id="IPR013491">
    <property type="entry name" value="Tape_meas_N"/>
</dbReference>
<dbReference type="EMBL" id="AJMU01000070">
    <property type="protein sequence ID" value="EIG24155.1"/>
    <property type="molecule type" value="Genomic_DNA"/>
</dbReference>
<dbReference type="NCBIfam" id="TIGR01541">
    <property type="entry name" value="tape_meas_lam_C"/>
    <property type="match status" value="1"/>
</dbReference>
<dbReference type="PANTHER" id="PTHR38812:SF2">
    <property type="entry name" value="MU-LIKE PROPHAGE FLUMU PROTEIN GP42"/>
    <property type="match status" value="1"/>
</dbReference>
<feature type="compositionally biased region" description="Basic and acidic residues" evidence="1">
    <location>
        <begin position="545"/>
        <end position="554"/>
    </location>
</feature>
<dbReference type="AlphaFoldDB" id="I2NE94"/>
<dbReference type="RefSeq" id="WP_005709706.1">
    <property type="nucleotide sequence ID" value="NZ_AJMU01000070.1"/>
</dbReference>
<dbReference type="eggNOG" id="COG5281">
    <property type="taxonomic scope" value="Bacteria"/>
</dbReference>
<feature type="domain" description="Tape measure protein N-terminal" evidence="3">
    <location>
        <begin position="62"/>
        <end position="251"/>
    </location>
</feature>
<proteinExistence type="predicted"/>